<evidence type="ECO:0000256" key="6">
    <source>
        <dbReference type="ARBA" id="ARBA00022781"/>
    </source>
</evidence>
<evidence type="ECO:0000256" key="1">
    <source>
        <dbReference type="ARBA" id="ARBA00004304"/>
    </source>
</evidence>
<evidence type="ECO:0000313" key="14">
    <source>
        <dbReference type="EMBL" id="BBB04537.1"/>
    </source>
</evidence>
<accession>A0A7I6NE66</accession>
<keyword evidence="11" id="KW-0066">ATP synthesis</keyword>
<dbReference type="AlphaFoldDB" id="A0A7I6NE66"/>
<evidence type="ECO:0000256" key="5">
    <source>
        <dbReference type="ARBA" id="ARBA00022692"/>
    </source>
</evidence>
<evidence type="ECO:0000256" key="8">
    <source>
        <dbReference type="ARBA" id="ARBA00023065"/>
    </source>
</evidence>
<dbReference type="EMBL" id="AP018428">
    <property type="protein sequence ID" value="BBB04537.1"/>
    <property type="molecule type" value="Genomic_DNA"/>
</dbReference>
<name>A0A7I6NE66_9TELE</name>
<geneLocation type="mitochondrion" evidence="14"/>
<keyword evidence="10 13" id="KW-0472">Membrane</keyword>
<evidence type="ECO:0000256" key="10">
    <source>
        <dbReference type="ARBA" id="ARBA00023136"/>
    </source>
</evidence>
<evidence type="ECO:0000256" key="13">
    <source>
        <dbReference type="SAM" id="Phobius"/>
    </source>
</evidence>
<keyword evidence="7 13" id="KW-1133">Transmembrane helix</keyword>
<dbReference type="GO" id="GO:0015078">
    <property type="term" value="F:proton transmembrane transporter activity"/>
    <property type="evidence" value="ECO:0007669"/>
    <property type="project" value="InterPro"/>
</dbReference>
<evidence type="ECO:0000256" key="4">
    <source>
        <dbReference type="ARBA" id="ARBA00022547"/>
    </source>
</evidence>
<comment type="subcellular location">
    <subcellularLocation>
        <location evidence="1 12">Mitochondrion membrane</location>
        <topology evidence="1 12">Single-pass membrane protein</topology>
    </subcellularLocation>
</comment>
<keyword evidence="8 12" id="KW-0406">Ion transport</keyword>
<evidence type="ECO:0000256" key="7">
    <source>
        <dbReference type="ARBA" id="ARBA00022989"/>
    </source>
</evidence>
<sequence length="63" mass="7161">MPQLETNLWACTGFATWSVILGYIPGKIASHYYANRASSRPFNLCTPLWDFLSPKPPTQTKWS</sequence>
<dbReference type="InterPro" id="IPR001421">
    <property type="entry name" value="ATP8_metazoa"/>
</dbReference>
<gene>
    <name evidence="14" type="primary">ATP8</name>
</gene>
<proteinExistence type="inferred from homology"/>
<keyword evidence="3 12" id="KW-0813">Transport</keyword>
<protein>
    <recommendedName>
        <fullName evidence="12">ATP synthase complex subunit 8</fullName>
    </recommendedName>
</protein>
<dbReference type="GO" id="GO:0031966">
    <property type="term" value="C:mitochondrial membrane"/>
    <property type="evidence" value="ECO:0007669"/>
    <property type="project" value="UniProtKB-SubCell"/>
</dbReference>
<dbReference type="Pfam" id="PF00895">
    <property type="entry name" value="ATP-synt_8"/>
    <property type="match status" value="1"/>
</dbReference>
<evidence type="ECO:0000256" key="2">
    <source>
        <dbReference type="ARBA" id="ARBA00008892"/>
    </source>
</evidence>
<reference evidence="14" key="1">
    <citation type="submission" date="2017-11" db="EMBL/GenBank/DDBJ databases">
        <title>Discovery of a colossal slicked (Alepocephalidae, Otocephala): An active top-predator in the deep Suruga Bay.</title>
        <authorList>
            <person name="Kawato M."/>
            <person name="Poulsen JY."/>
            <person name="Tsuchida S."/>
            <person name="Sado T."/>
            <person name="Miya M."/>
            <person name="Fujikura K."/>
            <person name="Fujiwara Y."/>
        </authorList>
    </citation>
    <scope>NUCLEOTIDE SEQUENCE</scope>
</reference>
<organism evidence="14">
    <name type="scientific">Neobythites unimaculatus</name>
    <dbReference type="NCBI Taxonomy" id="1188027"/>
    <lineage>
        <taxon>Eukaryota</taxon>
        <taxon>Metazoa</taxon>
        <taxon>Chordata</taxon>
        <taxon>Craniata</taxon>
        <taxon>Vertebrata</taxon>
        <taxon>Euteleostomi</taxon>
        <taxon>Actinopterygii</taxon>
        <taxon>Neopterygii</taxon>
        <taxon>Teleostei</taxon>
        <taxon>Neoteleostei</taxon>
        <taxon>Acanthomorphata</taxon>
        <taxon>Ophidiaria</taxon>
        <taxon>Ophidiiformes</taxon>
        <taxon>Ophidiidae</taxon>
        <taxon>Neobythites</taxon>
    </lineage>
</organism>
<feature type="transmembrane region" description="Helical" evidence="13">
    <location>
        <begin position="6"/>
        <end position="26"/>
    </location>
</feature>
<evidence type="ECO:0000256" key="11">
    <source>
        <dbReference type="ARBA" id="ARBA00023310"/>
    </source>
</evidence>
<keyword evidence="6 12" id="KW-0375">Hydrogen ion transport</keyword>
<dbReference type="GO" id="GO:0045259">
    <property type="term" value="C:proton-transporting ATP synthase complex"/>
    <property type="evidence" value="ECO:0007669"/>
    <property type="project" value="UniProtKB-KW"/>
</dbReference>
<evidence type="ECO:0000256" key="3">
    <source>
        <dbReference type="ARBA" id="ARBA00022448"/>
    </source>
</evidence>
<dbReference type="GO" id="GO:0015986">
    <property type="term" value="P:proton motive force-driven ATP synthesis"/>
    <property type="evidence" value="ECO:0007669"/>
    <property type="project" value="InterPro"/>
</dbReference>
<keyword evidence="9 12" id="KW-0496">Mitochondrion</keyword>
<keyword evidence="4 12" id="KW-0138">CF(0)</keyword>
<comment type="similarity">
    <text evidence="2 12">Belongs to the ATPase protein 8 family.</text>
</comment>
<evidence type="ECO:0000256" key="12">
    <source>
        <dbReference type="RuleBase" id="RU003661"/>
    </source>
</evidence>
<evidence type="ECO:0000256" key="9">
    <source>
        <dbReference type="ARBA" id="ARBA00023128"/>
    </source>
</evidence>
<keyword evidence="5 12" id="KW-0812">Transmembrane</keyword>